<proteinExistence type="inferred from homology"/>
<evidence type="ECO:0000256" key="6">
    <source>
        <dbReference type="ARBA" id="ARBA00044122"/>
    </source>
</evidence>
<dbReference type="OrthoDB" id="269919at2759"/>
<comment type="subcellular location">
    <subcellularLocation>
        <location evidence="1">Cytoplasm</location>
        <location evidence="1">Cytosol</location>
    </subcellularLocation>
</comment>
<reference evidence="11 12" key="1">
    <citation type="submission" date="2018-11" db="EMBL/GenBank/DDBJ databases">
        <title>Genome sequence of Saitozyma podzolica DSM 27192.</title>
        <authorList>
            <person name="Aliyu H."/>
            <person name="Gorte O."/>
            <person name="Ochsenreither K."/>
        </authorList>
    </citation>
    <scope>NUCLEOTIDE SEQUENCE [LARGE SCALE GENOMIC DNA]</scope>
    <source>
        <strain evidence="11 12">DSM 27192</strain>
    </source>
</reference>
<evidence type="ECO:0000256" key="8">
    <source>
        <dbReference type="ARBA" id="ARBA00046432"/>
    </source>
</evidence>
<evidence type="ECO:0000256" key="3">
    <source>
        <dbReference type="ARBA" id="ARBA00022490"/>
    </source>
</evidence>
<dbReference type="SUPFAM" id="SSF100950">
    <property type="entry name" value="NagB/RpiA/CoA transferase-like"/>
    <property type="match status" value="1"/>
</dbReference>
<dbReference type="GO" id="GO:0005829">
    <property type="term" value="C:cytosol"/>
    <property type="evidence" value="ECO:0007669"/>
    <property type="project" value="UniProtKB-SubCell"/>
</dbReference>
<evidence type="ECO:0000256" key="4">
    <source>
        <dbReference type="ARBA" id="ARBA00022540"/>
    </source>
</evidence>
<dbReference type="PANTHER" id="PTHR45859">
    <property type="entry name" value="TRANSLATION INITIATION FACTOR EIF-2B SUBUNIT BETA"/>
    <property type="match status" value="1"/>
</dbReference>
<sequence>MVAQIVLKSNDPNARLTEALCTSLRRRQIVGSRNVALATAALIQNVVRSVKYSTIDELLGLIKVIGRKLVEASPKELASGNIIRRILRLIREEYRAAAVAHVSAPPSAPSTPYLGPTTPGLHAPSTHYLSNEFQFPSPSSSSNRPLPTPTLGSSHSHSQVGFGFDRQTSLSNFVAMRHSRAQLERSGSVLDLSASTSSLFTTPTRAPSVDNGVMPTIDAEEFMRQSGKLKPVLIQAIEEVVGELETTHEDVAKGAREHIHSSEVILTIGHSKTVEAFLKQAFRDRKFTVIVAESAPSYLGHSMSTALSSAGIPVLLVPDSSLHAIMPRITKVILGAHSVLANGGLFALSGSLSAALAARAHSKPVVVTTGQFKFAPAWNLYHEYSAVDFQSPGAAIGYDGAGGGGGVENAEAVNPYFDYIRPELINLFVTNEGDHSPSYIYRLIKEAYDDEDVEL</sequence>
<dbReference type="GO" id="GO:0005851">
    <property type="term" value="C:eukaryotic translation initiation factor 2B complex"/>
    <property type="evidence" value="ECO:0007669"/>
    <property type="project" value="TreeGrafter"/>
</dbReference>
<dbReference type="InterPro" id="IPR000649">
    <property type="entry name" value="IF-2B-related"/>
</dbReference>
<dbReference type="Proteomes" id="UP000279259">
    <property type="component" value="Unassembled WGS sequence"/>
</dbReference>
<dbReference type="Gene3D" id="3.40.50.10470">
    <property type="entry name" value="Translation initiation factor eif-2b, domain 2"/>
    <property type="match status" value="1"/>
</dbReference>
<dbReference type="PANTHER" id="PTHR45859:SF1">
    <property type="entry name" value="TRANSLATION INITIATION FACTOR EIF-2B SUBUNIT BETA"/>
    <property type="match status" value="1"/>
</dbReference>
<evidence type="ECO:0000256" key="10">
    <source>
        <dbReference type="SAM" id="MobiDB-lite"/>
    </source>
</evidence>
<dbReference type="InterPro" id="IPR037171">
    <property type="entry name" value="NagB/RpiA_transferase-like"/>
</dbReference>
<dbReference type="InterPro" id="IPR042529">
    <property type="entry name" value="IF_2B-like_C"/>
</dbReference>
<evidence type="ECO:0000256" key="2">
    <source>
        <dbReference type="ARBA" id="ARBA00007251"/>
    </source>
</evidence>
<dbReference type="GO" id="GO:0005085">
    <property type="term" value="F:guanyl-nucleotide exchange factor activity"/>
    <property type="evidence" value="ECO:0007669"/>
    <property type="project" value="TreeGrafter"/>
</dbReference>
<evidence type="ECO:0000313" key="11">
    <source>
        <dbReference type="EMBL" id="RSH93153.1"/>
    </source>
</evidence>
<dbReference type="STRING" id="1890683.A0A427YPY6"/>
<dbReference type="EMBL" id="RSCD01000004">
    <property type="protein sequence ID" value="RSH93153.1"/>
    <property type="molecule type" value="Genomic_DNA"/>
</dbReference>
<keyword evidence="3" id="KW-0963">Cytoplasm</keyword>
<dbReference type="AlphaFoldDB" id="A0A427YPY6"/>
<name>A0A427YPY6_9TREE</name>
<comment type="similarity">
    <text evidence="2 9">Belongs to the eIF-2B alpha/beta/delta subunits family.</text>
</comment>
<evidence type="ECO:0000256" key="7">
    <source>
        <dbReference type="ARBA" id="ARBA00044228"/>
    </source>
</evidence>
<keyword evidence="12" id="KW-1185">Reference proteome</keyword>
<comment type="caution">
    <text evidence="11">The sequence shown here is derived from an EMBL/GenBank/DDBJ whole genome shotgun (WGS) entry which is preliminary data.</text>
</comment>
<organism evidence="11 12">
    <name type="scientific">Saitozyma podzolica</name>
    <dbReference type="NCBI Taxonomy" id="1890683"/>
    <lineage>
        <taxon>Eukaryota</taxon>
        <taxon>Fungi</taxon>
        <taxon>Dikarya</taxon>
        <taxon>Basidiomycota</taxon>
        <taxon>Agaricomycotina</taxon>
        <taxon>Tremellomycetes</taxon>
        <taxon>Tremellales</taxon>
        <taxon>Trimorphomycetaceae</taxon>
        <taxon>Saitozyma</taxon>
    </lineage>
</organism>
<dbReference type="GO" id="GO:0003743">
    <property type="term" value="F:translation initiation factor activity"/>
    <property type="evidence" value="ECO:0007669"/>
    <property type="project" value="UniProtKB-KW"/>
</dbReference>
<feature type="region of interest" description="Disordered" evidence="10">
    <location>
        <begin position="105"/>
        <end position="160"/>
    </location>
</feature>
<accession>A0A427YPY6</accession>
<dbReference type="InterPro" id="IPR051855">
    <property type="entry name" value="eIF2B_beta_subunit"/>
</dbReference>
<comment type="subunit">
    <text evidence="8">Component of the translation initiation factor 2B (eIF2B) complex which is a heterodecamer of two sets of five different subunits: alpha, beta, gamma, delta and epsilon. Subunits alpha, beta and delta comprise a regulatory subcomplex and subunits epsilon and gamma comprise a catalytic subcomplex. Within the complex, the hexameric regulatory complex resides at the center, with the two heterodimeric catalytic subcomplexes bound on opposite sides.</text>
</comment>
<evidence type="ECO:0000256" key="5">
    <source>
        <dbReference type="ARBA" id="ARBA00022917"/>
    </source>
</evidence>
<dbReference type="FunFam" id="3.40.50.10470:FF:000008">
    <property type="entry name" value="Translation initiation factor 2B, beta subunit"/>
    <property type="match status" value="1"/>
</dbReference>
<protein>
    <recommendedName>
        <fullName evidence="6">Translation initiation factor eIF2B subunit beta</fullName>
    </recommendedName>
    <alternativeName>
        <fullName evidence="7">eIF2B GDP-GTP exchange factor subunit beta</fullName>
    </alternativeName>
</protein>
<evidence type="ECO:0000313" key="12">
    <source>
        <dbReference type="Proteomes" id="UP000279259"/>
    </source>
</evidence>
<feature type="compositionally biased region" description="Low complexity" evidence="10">
    <location>
        <begin position="136"/>
        <end position="151"/>
    </location>
</feature>
<keyword evidence="5" id="KW-0648">Protein biosynthesis</keyword>
<gene>
    <name evidence="11" type="primary">GCD7</name>
    <name evidence="11" type="ORF">EHS25_007506</name>
</gene>
<keyword evidence="4" id="KW-0396">Initiation factor</keyword>
<dbReference type="Pfam" id="PF01008">
    <property type="entry name" value="IF-2B"/>
    <property type="match status" value="1"/>
</dbReference>
<evidence type="ECO:0000256" key="9">
    <source>
        <dbReference type="RuleBase" id="RU003814"/>
    </source>
</evidence>
<evidence type="ECO:0000256" key="1">
    <source>
        <dbReference type="ARBA" id="ARBA00004514"/>
    </source>
</evidence>